<comment type="caution">
    <text evidence="2">The sequence shown here is derived from an EMBL/GenBank/DDBJ whole genome shotgun (WGS) entry which is preliminary data.</text>
</comment>
<organism evidence="2 3">
    <name type="scientific">Rosa chinensis</name>
    <name type="common">China rose</name>
    <dbReference type="NCBI Taxonomy" id="74649"/>
    <lineage>
        <taxon>Eukaryota</taxon>
        <taxon>Viridiplantae</taxon>
        <taxon>Streptophyta</taxon>
        <taxon>Embryophyta</taxon>
        <taxon>Tracheophyta</taxon>
        <taxon>Spermatophyta</taxon>
        <taxon>Magnoliopsida</taxon>
        <taxon>eudicotyledons</taxon>
        <taxon>Gunneridae</taxon>
        <taxon>Pentapetalae</taxon>
        <taxon>rosids</taxon>
        <taxon>fabids</taxon>
        <taxon>Rosales</taxon>
        <taxon>Rosaceae</taxon>
        <taxon>Rosoideae</taxon>
        <taxon>Rosoideae incertae sedis</taxon>
        <taxon>Rosa</taxon>
    </lineage>
</organism>
<gene>
    <name evidence="2" type="ORF">RchiOBHm_Chr5g0008331</name>
</gene>
<name>A0A2P6Q418_ROSCH</name>
<protein>
    <submittedName>
        <fullName evidence="2">Uncharacterized protein</fullName>
    </submittedName>
</protein>
<dbReference type="Gramene" id="PRQ28931">
    <property type="protein sequence ID" value="PRQ28931"/>
    <property type="gene ID" value="RchiOBHm_Chr5g0008331"/>
</dbReference>
<keyword evidence="3" id="KW-1185">Reference proteome</keyword>
<evidence type="ECO:0000256" key="1">
    <source>
        <dbReference type="SAM" id="Phobius"/>
    </source>
</evidence>
<keyword evidence="1" id="KW-0812">Transmembrane</keyword>
<accession>A0A2P6Q418</accession>
<dbReference type="AlphaFoldDB" id="A0A2P6Q418"/>
<dbReference type="EMBL" id="PDCK01000043">
    <property type="protein sequence ID" value="PRQ28931.1"/>
    <property type="molecule type" value="Genomic_DNA"/>
</dbReference>
<dbReference type="Proteomes" id="UP000238479">
    <property type="component" value="Chromosome 5"/>
</dbReference>
<evidence type="ECO:0000313" key="2">
    <source>
        <dbReference type="EMBL" id="PRQ28931.1"/>
    </source>
</evidence>
<evidence type="ECO:0000313" key="3">
    <source>
        <dbReference type="Proteomes" id="UP000238479"/>
    </source>
</evidence>
<keyword evidence="1" id="KW-0472">Membrane</keyword>
<feature type="transmembrane region" description="Helical" evidence="1">
    <location>
        <begin position="20"/>
        <end position="41"/>
    </location>
</feature>
<reference evidence="2 3" key="1">
    <citation type="journal article" date="2018" name="Nat. Genet.">
        <title>The Rosa genome provides new insights in the design of modern roses.</title>
        <authorList>
            <person name="Bendahmane M."/>
        </authorList>
    </citation>
    <scope>NUCLEOTIDE SEQUENCE [LARGE SCALE GENOMIC DNA]</scope>
    <source>
        <strain evidence="3">cv. Old Blush</strain>
    </source>
</reference>
<proteinExistence type="predicted"/>
<sequence length="84" mass="9492">MSNVVWYSILLSVGIMDDFALQLFMIHQTLMLPLLMVLMNVSGLRTDFLVLTLPLTGADPVNISFLDCSVPYKPKIRRGGNSWY</sequence>
<keyword evidence="1" id="KW-1133">Transmembrane helix</keyword>